<accession>A0ABT4QBF8</accession>
<keyword evidence="6 7" id="KW-0472">Membrane</keyword>
<dbReference type="RefSeq" id="WP_269882688.1">
    <property type="nucleotide sequence ID" value="NZ_JAQAGZ010000011.1"/>
</dbReference>
<comment type="subcellular location">
    <subcellularLocation>
        <location evidence="1">Cell membrane</location>
        <topology evidence="1">Multi-pass membrane protein</topology>
    </subcellularLocation>
</comment>
<feature type="transmembrane region" description="Helical" evidence="7">
    <location>
        <begin position="12"/>
        <end position="35"/>
    </location>
</feature>
<proteinExistence type="inferred from homology"/>
<name>A0ABT4QBF8_9BACL</name>
<evidence type="ECO:0000256" key="1">
    <source>
        <dbReference type="ARBA" id="ARBA00004651"/>
    </source>
</evidence>
<organism evidence="8 9">
    <name type="scientific">Paenibacillus gyeongsangnamensis</name>
    <dbReference type="NCBI Taxonomy" id="3388067"/>
    <lineage>
        <taxon>Bacteria</taxon>
        <taxon>Bacillati</taxon>
        <taxon>Bacillota</taxon>
        <taxon>Bacilli</taxon>
        <taxon>Bacillales</taxon>
        <taxon>Paenibacillaceae</taxon>
        <taxon>Paenibacillus</taxon>
    </lineage>
</organism>
<evidence type="ECO:0000256" key="2">
    <source>
        <dbReference type="ARBA" id="ARBA00005262"/>
    </source>
</evidence>
<feature type="transmembrane region" description="Helical" evidence="7">
    <location>
        <begin position="55"/>
        <end position="75"/>
    </location>
</feature>
<dbReference type="InterPro" id="IPR052518">
    <property type="entry name" value="CHR_Transporter"/>
</dbReference>
<evidence type="ECO:0000256" key="6">
    <source>
        <dbReference type="ARBA" id="ARBA00023136"/>
    </source>
</evidence>
<feature type="transmembrane region" description="Helical" evidence="7">
    <location>
        <begin position="117"/>
        <end position="134"/>
    </location>
</feature>
<keyword evidence="9" id="KW-1185">Reference proteome</keyword>
<evidence type="ECO:0000256" key="3">
    <source>
        <dbReference type="ARBA" id="ARBA00022475"/>
    </source>
</evidence>
<evidence type="ECO:0000256" key="5">
    <source>
        <dbReference type="ARBA" id="ARBA00022989"/>
    </source>
</evidence>
<keyword evidence="4 7" id="KW-0812">Transmembrane</keyword>
<evidence type="ECO:0000313" key="9">
    <source>
        <dbReference type="Proteomes" id="UP001527882"/>
    </source>
</evidence>
<dbReference type="Pfam" id="PF02417">
    <property type="entry name" value="Chromate_transp"/>
    <property type="match status" value="1"/>
</dbReference>
<evidence type="ECO:0000313" key="8">
    <source>
        <dbReference type="EMBL" id="MCZ8514160.1"/>
    </source>
</evidence>
<keyword evidence="5 7" id="KW-1133">Transmembrane helix</keyword>
<evidence type="ECO:0000256" key="7">
    <source>
        <dbReference type="SAM" id="Phobius"/>
    </source>
</evidence>
<protein>
    <submittedName>
        <fullName evidence="8">Chromate transporter</fullName>
    </submittedName>
</protein>
<evidence type="ECO:0000256" key="4">
    <source>
        <dbReference type="ARBA" id="ARBA00022692"/>
    </source>
</evidence>
<dbReference type="Proteomes" id="UP001527882">
    <property type="component" value="Unassembled WGS sequence"/>
</dbReference>
<comment type="caution">
    <text evidence="8">The sequence shown here is derived from an EMBL/GenBank/DDBJ whole genome shotgun (WGS) entry which is preliminary data.</text>
</comment>
<gene>
    <name evidence="8" type="ORF">O9H85_17350</name>
</gene>
<dbReference type="PANTHER" id="PTHR43663">
    <property type="entry name" value="CHROMATE TRANSPORT PROTEIN-RELATED"/>
    <property type="match status" value="1"/>
</dbReference>
<sequence length="214" mass="22907">MPKENKIQLLWDIFWTFFKIGPSTFGGGYAMIPVIEREMVGRKGWVSEHEMADALSIAGSAPGGIGVNASAFIGFRLAGIPGAIAAVFGITMPTFLIIFALSMTISYFHDNPKVEAALQGIHGAIVALIIVAAYKMGKSAIFDKTTFFTAAATLILLLATSIQPQLIVLLGLAVGIPVIRAKMKLGLPANTEKNSAESEPIHYKYADYFIAEGI</sequence>
<dbReference type="PANTHER" id="PTHR43663:SF2">
    <property type="entry name" value="CHROMATE TRANSPORT PROTEIN-RELATED"/>
    <property type="match status" value="1"/>
</dbReference>
<dbReference type="EMBL" id="JAQAGZ010000011">
    <property type="protein sequence ID" value="MCZ8514160.1"/>
    <property type="molecule type" value="Genomic_DNA"/>
</dbReference>
<dbReference type="InterPro" id="IPR003370">
    <property type="entry name" value="Chromate_transpt"/>
</dbReference>
<feature type="transmembrane region" description="Helical" evidence="7">
    <location>
        <begin position="82"/>
        <end position="105"/>
    </location>
</feature>
<keyword evidence="3" id="KW-1003">Cell membrane</keyword>
<comment type="similarity">
    <text evidence="2">Belongs to the chromate ion transporter (CHR) (TC 2.A.51) family.</text>
</comment>
<reference evidence="8 9" key="1">
    <citation type="submission" date="2022-12" db="EMBL/GenBank/DDBJ databases">
        <title>Draft genome sequence of Paenibacillus sp. dW9.</title>
        <authorList>
            <person name="Choi E.-W."/>
            <person name="Kim D.-U."/>
        </authorList>
    </citation>
    <scope>NUCLEOTIDE SEQUENCE [LARGE SCALE GENOMIC DNA]</scope>
    <source>
        <strain evidence="9">dW9</strain>
    </source>
</reference>